<organism evidence="1 2">
    <name type="scientific">Bradyrhizobium hipponense</name>
    <dbReference type="NCBI Taxonomy" id="2605638"/>
    <lineage>
        <taxon>Bacteria</taxon>
        <taxon>Pseudomonadati</taxon>
        <taxon>Pseudomonadota</taxon>
        <taxon>Alphaproteobacteria</taxon>
        <taxon>Hyphomicrobiales</taxon>
        <taxon>Nitrobacteraceae</taxon>
        <taxon>Bradyrhizobium</taxon>
    </lineage>
</organism>
<dbReference type="AlphaFoldDB" id="A0A5S4YQF1"/>
<name>A0A5S4YQF1_9BRAD</name>
<dbReference type="EMBL" id="VSTH01000047">
    <property type="protein sequence ID" value="TYO65894.1"/>
    <property type="molecule type" value="Genomic_DNA"/>
</dbReference>
<dbReference type="RefSeq" id="WP_148740013.1">
    <property type="nucleotide sequence ID" value="NZ_VSTH01000047.1"/>
</dbReference>
<comment type="caution">
    <text evidence="1">The sequence shown here is derived from an EMBL/GenBank/DDBJ whole genome shotgun (WGS) entry which is preliminary data.</text>
</comment>
<dbReference type="Proteomes" id="UP000324797">
    <property type="component" value="Unassembled WGS sequence"/>
</dbReference>
<reference evidence="1 2" key="1">
    <citation type="submission" date="2019-08" db="EMBL/GenBank/DDBJ databases">
        <title>Bradyrhizobium hipponensis sp. nov., a rhizobium isolated from a Lupinus angustifolius root nodule in Tunisia.</title>
        <authorList>
            <person name="Off K."/>
            <person name="Rejili M."/>
            <person name="Mars M."/>
            <person name="Brachmann A."/>
            <person name="Marin M."/>
        </authorList>
    </citation>
    <scope>NUCLEOTIDE SEQUENCE [LARGE SCALE GENOMIC DNA]</scope>
    <source>
        <strain evidence="2">aSej3</strain>
    </source>
</reference>
<sequence length="84" mass="9246">MATSKVRNTRAEQSAAGFLRPRFEGASMIAVNQEARLPQFEVAMALLRVSLLPPIRPVSFYRMALAKGSGELPKQATSLSTDFY</sequence>
<proteinExistence type="predicted"/>
<evidence type="ECO:0000313" key="1">
    <source>
        <dbReference type="EMBL" id="TYO65894.1"/>
    </source>
</evidence>
<gene>
    <name evidence="1" type="ORF">FXV83_14545</name>
</gene>
<accession>A0A5S4YQF1</accession>
<protein>
    <submittedName>
        <fullName evidence="1">Uncharacterized protein</fullName>
    </submittedName>
</protein>
<evidence type="ECO:0000313" key="2">
    <source>
        <dbReference type="Proteomes" id="UP000324797"/>
    </source>
</evidence>
<keyword evidence="2" id="KW-1185">Reference proteome</keyword>